<evidence type="ECO:0000313" key="2">
    <source>
        <dbReference type="EMBL" id="KAK8780206.1"/>
    </source>
</evidence>
<comment type="caution">
    <text evidence="2">The sequence shown here is derived from an EMBL/GenBank/DDBJ whole genome shotgun (WGS) entry which is preliminary data.</text>
</comment>
<feature type="chain" id="PRO_5042891585" description="Secreted protein" evidence="1">
    <location>
        <begin position="25"/>
        <end position="224"/>
    </location>
</feature>
<evidence type="ECO:0000313" key="3">
    <source>
        <dbReference type="Proteomes" id="UP001321473"/>
    </source>
</evidence>
<reference evidence="2 3" key="1">
    <citation type="journal article" date="2023" name="Arcadia Sci">
        <title>De novo assembly of a long-read Amblyomma americanum tick genome.</title>
        <authorList>
            <person name="Chou S."/>
            <person name="Poskanzer K.E."/>
            <person name="Rollins M."/>
            <person name="Thuy-Boun P.S."/>
        </authorList>
    </citation>
    <scope>NUCLEOTIDE SEQUENCE [LARGE SCALE GENOMIC DNA]</scope>
    <source>
        <strain evidence="2">F_SG_1</strain>
        <tissue evidence="2">Salivary glands</tissue>
    </source>
</reference>
<proteinExistence type="predicted"/>
<keyword evidence="1" id="KW-0732">Signal</keyword>
<name>A0AAQ4EZE6_AMBAM</name>
<gene>
    <name evidence="2" type="ORF">V5799_018450</name>
</gene>
<evidence type="ECO:0000256" key="1">
    <source>
        <dbReference type="SAM" id="SignalP"/>
    </source>
</evidence>
<protein>
    <recommendedName>
        <fullName evidence="4">Secreted protein</fullName>
    </recommendedName>
</protein>
<organism evidence="2 3">
    <name type="scientific">Amblyomma americanum</name>
    <name type="common">Lone star tick</name>
    <dbReference type="NCBI Taxonomy" id="6943"/>
    <lineage>
        <taxon>Eukaryota</taxon>
        <taxon>Metazoa</taxon>
        <taxon>Ecdysozoa</taxon>
        <taxon>Arthropoda</taxon>
        <taxon>Chelicerata</taxon>
        <taxon>Arachnida</taxon>
        <taxon>Acari</taxon>
        <taxon>Parasitiformes</taxon>
        <taxon>Ixodida</taxon>
        <taxon>Ixodoidea</taxon>
        <taxon>Ixodidae</taxon>
        <taxon>Amblyomminae</taxon>
        <taxon>Amblyomma</taxon>
    </lineage>
</organism>
<dbReference type="Proteomes" id="UP001321473">
    <property type="component" value="Unassembled WGS sequence"/>
</dbReference>
<evidence type="ECO:0008006" key="4">
    <source>
        <dbReference type="Google" id="ProtNLM"/>
    </source>
</evidence>
<accession>A0AAQ4EZE6</accession>
<feature type="signal peptide" evidence="1">
    <location>
        <begin position="1"/>
        <end position="24"/>
    </location>
</feature>
<dbReference type="EMBL" id="JARKHS020009094">
    <property type="protein sequence ID" value="KAK8780206.1"/>
    <property type="molecule type" value="Genomic_DNA"/>
</dbReference>
<dbReference type="AlphaFoldDB" id="A0AAQ4EZE6"/>
<sequence>MPSFRLGRWSVTLIFFTAVTSSQAQSSEDQPQQRSSSILAVGNDQFGSLQQQSFDSLAENSMGAQILREEAPIIRNIEIAMHEGRDMERNLTAIRDAIRQELVSVKGIGHIHRVKAKRRLRELDVRINQLRIKNDLGEKKLHTFISGIASGEIRDRRRAHGILDNIYNFYRTVIGNLVIVCRRFAYGVINFYKNILFGIGDAISSLLGLKRRKLEAGINIIAGI</sequence>
<keyword evidence="3" id="KW-1185">Reference proteome</keyword>